<dbReference type="EMBL" id="MU004318">
    <property type="protein sequence ID" value="KAF2658102.1"/>
    <property type="molecule type" value="Genomic_DNA"/>
</dbReference>
<feature type="region of interest" description="Disordered" evidence="1">
    <location>
        <begin position="1"/>
        <end position="22"/>
    </location>
</feature>
<reference evidence="2" key="1">
    <citation type="journal article" date="2020" name="Stud. Mycol.">
        <title>101 Dothideomycetes genomes: a test case for predicting lifestyles and emergence of pathogens.</title>
        <authorList>
            <person name="Haridas S."/>
            <person name="Albert R."/>
            <person name="Binder M."/>
            <person name="Bloem J."/>
            <person name="Labutti K."/>
            <person name="Salamov A."/>
            <person name="Andreopoulos B."/>
            <person name="Baker S."/>
            <person name="Barry K."/>
            <person name="Bills G."/>
            <person name="Bluhm B."/>
            <person name="Cannon C."/>
            <person name="Castanera R."/>
            <person name="Culley D."/>
            <person name="Daum C."/>
            <person name="Ezra D."/>
            <person name="Gonzalez J."/>
            <person name="Henrissat B."/>
            <person name="Kuo A."/>
            <person name="Liang C."/>
            <person name="Lipzen A."/>
            <person name="Lutzoni F."/>
            <person name="Magnuson J."/>
            <person name="Mondo S."/>
            <person name="Nolan M."/>
            <person name="Ohm R."/>
            <person name="Pangilinan J."/>
            <person name="Park H.-J."/>
            <person name="Ramirez L."/>
            <person name="Alfaro M."/>
            <person name="Sun H."/>
            <person name="Tritt A."/>
            <person name="Yoshinaga Y."/>
            <person name="Zwiers L.-H."/>
            <person name="Turgeon B."/>
            <person name="Goodwin S."/>
            <person name="Spatafora J."/>
            <person name="Crous P."/>
            <person name="Grigoriev I."/>
        </authorList>
    </citation>
    <scope>NUCLEOTIDE SEQUENCE</scope>
    <source>
        <strain evidence="2">CBS 122681</strain>
    </source>
</reference>
<feature type="compositionally biased region" description="Basic and acidic residues" evidence="1">
    <location>
        <begin position="40"/>
        <end position="53"/>
    </location>
</feature>
<feature type="compositionally biased region" description="Basic and acidic residues" evidence="1">
    <location>
        <begin position="133"/>
        <end position="146"/>
    </location>
</feature>
<name>A0A6A6TEF3_9PLEO</name>
<accession>A0A6A6TEF3</accession>
<organism evidence="2 3">
    <name type="scientific">Lophiostoma macrostomum CBS 122681</name>
    <dbReference type="NCBI Taxonomy" id="1314788"/>
    <lineage>
        <taxon>Eukaryota</taxon>
        <taxon>Fungi</taxon>
        <taxon>Dikarya</taxon>
        <taxon>Ascomycota</taxon>
        <taxon>Pezizomycotina</taxon>
        <taxon>Dothideomycetes</taxon>
        <taxon>Pleosporomycetidae</taxon>
        <taxon>Pleosporales</taxon>
        <taxon>Lophiostomataceae</taxon>
        <taxon>Lophiostoma</taxon>
    </lineage>
</organism>
<gene>
    <name evidence="2" type="ORF">K491DRAFT_690452</name>
</gene>
<feature type="region of interest" description="Disordered" evidence="1">
    <location>
        <begin position="255"/>
        <end position="288"/>
    </location>
</feature>
<dbReference type="AlphaFoldDB" id="A0A6A6TEF3"/>
<evidence type="ECO:0000256" key="1">
    <source>
        <dbReference type="SAM" id="MobiDB-lite"/>
    </source>
</evidence>
<evidence type="ECO:0000313" key="3">
    <source>
        <dbReference type="Proteomes" id="UP000799324"/>
    </source>
</evidence>
<feature type="compositionally biased region" description="Polar residues" evidence="1">
    <location>
        <begin position="111"/>
        <end position="125"/>
    </location>
</feature>
<feature type="region of interest" description="Disordered" evidence="1">
    <location>
        <begin position="36"/>
        <end position="221"/>
    </location>
</feature>
<protein>
    <submittedName>
        <fullName evidence="2">Uncharacterized protein</fullName>
    </submittedName>
</protein>
<feature type="compositionally biased region" description="Polar residues" evidence="1">
    <location>
        <begin position="159"/>
        <end position="170"/>
    </location>
</feature>
<sequence length="303" mass="32706">MSNQNAPNSVSSPILVLGPMPPGARKRRIEYVEEFSGFAEGHRHPDRPNDGVRRGGNARNAPSSSNSSSRPTSGQGPAIYTPSHSSRSSASGRRNRESVNSSHRHGPAPSYHSQAPSRHQGGSMQPPNPRGLGSDRPRRGRVEYLHGDFPASIRANRGDPQTPSLPSSASLEDWQNHVMENPHIALPDGQELPDGEELPHGSEPPDSSDRSVLGADDYSYGPGQPPFGYRVATCNECGQNRYVLAQARDMPRFLQQEPRPVQHEVAEDNEAAGAQGDLANNGQPVDPEVHDAAMGLVQLRHSS</sequence>
<proteinExistence type="predicted"/>
<dbReference type="Proteomes" id="UP000799324">
    <property type="component" value="Unassembled WGS sequence"/>
</dbReference>
<feature type="compositionally biased region" description="Polar residues" evidence="1">
    <location>
        <begin position="1"/>
        <end position="12"/>
    </location>
</feature>
<keyword evidence="3" id="KW-1185">Reference proteome</keyword>
<feature type="compositionally biased region" description="Low complexity" evidence="1">
    <location>
        <begin position="58"/>
        <end position="71"/>
    </location>
</feature>
<evidence type="ECO:0000313" key="2">
    <source>
        <dbReference type="EMBL" id="KAF2658102.1"/>
    </source>
</evidence>
<feature type="compositionally biased region" description="Low complexity" evidence="1">
    <location>
        <begin position="83"/>
        <end position="92"/>
    </location>
</feature>